<evidence type="ECO:0000313" key="4">
    <source>
        <dbReference type="EMBL" id="TKA27038.1"/>
    </source>
</evidence>
<dbReference type="PROSITE" id="PS00018">
    <property type="entry name" value="EF_HAND_1"/>
    <property type="match status" value="1"/>
</dbReference>
<organism evidence="4 5">
    <name type="scientific">Salinomyces thailandicus</name>
    <dbReference type="NCBI Taxonomy" id="706561"/>
    <lineage>
        <taxon>Eukaryota</taxon>
        <taxon>Fungi</taxon>
        <taxon>Dikarya</taxon>
        <taxon>Ascomycota</taxon>
        <taxon>Pezizomycotina</taxon>
        <taxon>Dothideomycetes</taxon>
        <taxon>Dothideomycetidae</taxon>
        <taxon>Mycosphaerellales</taxon>
        <taxon>Teratosphaeriaceae</taxon>
        <taxon>Salinomyces</taxon>
    </lineage>
</organism>
<feature type="compositionally biased region" description="Polar residues" evidence="2">
    <location>
        <begin position="1036"/>
        <end position="1084"/>
    </location>
</feature>
<feature type="region of interest" description="Disordered" evidence="2">
    <location>
        <begin position="1"/>
        <end position="72"/>
    </location>
</feature>
<feature type="compositionally biased region" description="Polar residues" evidence="2">
    <location>
        <begin position="38"/>
        <end position="49"/>
    </location>
</feature>
<dbReference type="GO" id="GO:0032065">
    <property type="term" value="P:maintenance of protein location in cell cortex"/>
    <property type="evidence" value="ECO:0007669"/>
    <property type="project" value="InterPro"/>
</dbReference>
<protein>
    <recommendedName>
        <fullName evidence="3">Pleckstrin homology domain-containing protein</fullName>
    </recommendedName>
</protein>
<feature type="compositionally biased region" description="Pro residues" evidence="2">
    <location>
        <begin position="450"/>
        <end position="464"/>
    </location>
</feature>
<sequence>MADYFSEYSSFVGQKGLPSPADTPYGTPGFIRSKRSSRATANSSREQSTSPPPLPPDGTEYNEKAKEGTYSALDPRRFTPTLHASLVSEILNLRRELDSKNSLVENLETSLSTTRTEGEILSEQLAQHAKEARKARHQVEQMEKGTYEALHVLAVERDTAKHNSDDLRAKLERFTKRARIQDEDAVRTQDIWDNEKESWENERRQLERRVHVTENRLRAIVDEMKVQQAATEAPGSPIDHAGEESTFKDSGLGHESDASSIKSMTAVKHRRNMSSFSYRTRIFRDSVSTRGSTGTIEPHGRQNGHSLADELDIDEEDALDLDDFEYADEEFTYPGSKRRTVIHSRDTLTAEELDAKAKRVLGLTEDPGSPSRCTMNAAVQTSLPWSGRDAAVQTEPIRVDQRLRKLPPRLQPMQLQTAALLPSPKFPERPSSRKAPPNGAGKAGIFTKFQPPPPLSSPRSPPLQSPVDSSPDRTRAVKPKEKRNLPLKALPLPKPTLAPAPSTEEKVNTGPLNRSSQYGVTRPLPSSSGLLDIDQDSEASDYDFSASDAETGDPCGSVPAFSRAPHGRFGLSEPPKAVPEDKEISPDRRPGTAESYGAAPAPSVSSSRPSSQRKHSKPPAKFNPYKDFHSRSQSSGSVVSSSHSGCSALPPYAIPTRSSSRSMPKLQSEGYNSPTPYRGNENVLRRGGNRSSRAHHTRQNSLRKVQSAAVIKHSPVRGKISPQKYRRRRRSPDLTPVQSMAFDTPEPTQFPIPDLPTPLQQRPGANAVKGSLDTAMRPSASSTTAGTSIKETSLVDAIAATMVGEWMWKYIRKRKSFGITGEATAFANDSMNTHGTRHKRWVWLSPYERTIMWDTKQPTSGPALLGKKGRKLIIQCVLDVPDHTVVPRNAELSSATNRSIIVLTNVRALKFTAVTQERHILWMTALSFLAQSGRLPQQFPPNVPSHVPPPPAPLESVPIKRNRSPSFGRATIRDSVRLAKGRRPSVNQSVAGPGAPNSGDPAAADAAVAAQDFGADFPAIPRLYSGTARHQRKRSNTSPRLPQPLSSIRNFSIPSSTSTRLHPLSSTNGSSLRTDARSGSSKSNASRRDSITSPDRPNFFEAVGTLRMEAFVDPNILDGVLYVPAPPAVAHVGEGVIAI</sequence>
<comment type="caution">
    <text evidence="4">The sequence shown here is derived from an EMBL/GenBank/DDBJ whole genome shotgun (WGS) entry which is preliminary data.</text>
</comment>
<proteinExistence type="predicted"/>
<feature type="compositionally biased region" description="Basic and acidic residues" evidence="2">
    <location>
        <begin position="470"/>
        <end position="484"/>
    </location>
</feature>
<feature type="compositionally biased region" description="Low complexity" evidence="2">
    <location>
        <begin position="991"/>
        <end position="1004"/>
    </location>
</feature>
<dbReference type="GO" id="GO:0005938">
    <property type="term" value="C:cell cortex"/>
    <property type="evidence" value="ECO:0007669"/>
    <property type="project" value="InterPro"/>
</dbReference>
<dbReference type="InterPro" id="IPR053005">
    <property type="entry name" value="Nuclear_Pos-Cytoskel_Interact"/>
</dbReference>
<dbReference type="GO" id="GO:0005543">
    <property type="term" value="F:phospholipid binding"/>
    <property type="evidence" value="ECO:0007669"/>
    <property type="project" value="InterPro"/>
</dbReference>
<name>A0A4U0TXA7_9PEZI</name>
<evidence type="ECO:0000259" key="3">
    <source>
        <dbReference type="Pfam" id="PF12814"/>
    </source>
</evidence>
<dbReference type="InterPro" id="IPR018247">
    <property type="entry name" value="EF_Hand_1_Ca_BS"/>
</dbReference>
<accession>A0A4U0TXA7</accession>
<feature type="compositionally biased region" description="Low complexity" evidence="2">
    <location>
        <begin position="599"/>
        <end position="610"/>
    </location>
</feature>
<feature type="coiled-coil region" evidence="1">
    <location>
        <begin position="90"/>
        <end position="223"/>
    </location>
</feature>
<dbReference type="GO" id="GO:0005739">
    <property type="term" value="C:mitochondrion"/>
    <property type="evidence" value="ECO:0007669"/>
    <property type="project" value="TreeGrafter"/>
</dbReference>
<feature type="compositionally biased region" description="Low complexity" evidence="2">
    <location>
        <begin position="631"/>
        <end position="647"/>
    </location>
</feature>
<feature type="compositionally biased region" description="Polar residues" evidence="2">
    <location>
        <begin position="510"/>
        <end position="529"/>
    </location>
</feature>
<dbReference type="Proteomes" id="UP000308549">
    <property type="component" value="Unassembled WGS sequence"/>
</dbReference>
<keyword evidence="5" id="KW-1185">Reference proteome</keyword>
<evidence type="ECO:0000313" key="5">
    <source>
        <dbReference type="Proteomes" id="UP000308549"/>
    </source>
</evidence>
<dbReference type="PANTHER" id="PTHR28190">
    <property type="entry name" value="NUCLEAR MIGRATION PROTEIN NUM1"/>
    <property type="match status" value="1"/>
</dbReference>
<feature type="region of interest" description="Disordered" evidence="2">
    <location>
        <begin position="1026"/>
        <end position="1097"/>
    </location>
</feature>
<dbReference type="PANTHER" id="PTHR28190:SF2">
    <property type="entry name" value="MIGRATION PROTEIN, PUTATIVE (AFU_ORTHOLOGUE AFUA_2G07730)-RELATED"/>
    <property type="match status" value="1"/>
</dbReference>
<dbReference type="GO" id="GO:0000226">
    <property type="term" value="P:microtubule cytoskeleton organization"/>
    <property type="evidence" value="ECO:0007669"/>
    <property type="project" value="TreeGrafter"/>
</dbReference>
<dbReference type="Pfam" id="PF12814">
    <property type="entry name" value="Mcp5_PH"/>
    <property type="match status" value="1"/>
</dbReference>
<evidence type="ECO:0000256" key="1">
    <source>
        <dbReference type="SAM" id="Coils"/>
    </source>
</evidence>
<dbReference type="GO" id="GO:0015631">
    <property type="term" value="F:tubulin binding"/>
    <property type="evidence" value="ECO:0007669"/>
    <property type="project" value="TreeGrafter"/>
</dbReference>
<feature type="compositionally biased region" description="Pro residues" evidence="2">
    <location>
        <begin position="939"/>
        <end position="953"/>
    </location>
</feature>
<feature type="compositionally biased region" description="Basic and acidic residues" evidence="2">
    <location>
        <begin position="240"/>
        <end position="257"/>
    </location>
</feature>
<reference evidence="4 5" key="1">
    <citation type="submission" date="2017-03" db="EMBL/GenBank/DDBJ databases">
        <title>Genomes of endolithic fungi from Antarctica.</title>
        <authorList>
            <person name="Coleine C."/>
            <person name="Masonjones S."/>
            <person name="Stajich J.E."/>
        </authorList>
    </citation>
    <scope>NUCLEOTIDE SEQUENCE [LARGE SCALE GENOMIC DNA]</scope>
    <source>
        <strain evidence="4 5">CCFEE 6315</strain>
    </source>
</reference>
<feature type="region of interest" description="Disordered" evidence="2">
    <location>
        <begin position="230"/>
        <end position="259"/>
    </location>
</feature>
<dbReference type="AlphaFoldDB" id="A0A4U0TXA7"/>
<evidence type="ECO:0000256" key="2">
    <source>
        <dbReference type="SAM" id="MobiDB-lite"/>
    </source>
</evidence>
<feature type="compositionally biased region" description="Basic and acidic residues" evidence="2">
    <location>
        <begin position="578"/>
        <end position="591"/>
    </location>
</feature>
<dbReference type="OrthoDB" id="2149224at2759"/>
<dbReference type="EMBL" id="NAJL01000025">
    <property type="protein sequence ID" value="TKA27038.1"/>
    <property type="molecule type" value="Genomic_DNA"/>
</dbReference>
<feature type="region of interest" description="Disordered" evidence="2">
    <location>
        <begin position="939"/>
        <end position="1004"/>
    </location>
</feature>
<keyword evidence="1" id="KW-0175">Coiled coil</keyword>
<feature type="domain" description="Pleckstrin homology" evidence="3">
    <location>
        <begin position="794"/>
        <end position="931"/>
    </location>
</feature>
<gene>
    <name evidence="4" type="ORF">B0A50_05229</name>
</gene>
<dbReference type="InterPro" id="IPR024774">
    <property type="entry name" value="PH_dom-Mcp5-type"/>
</dbReference>
<feature type="region of interest" description="Disordered" evidence="2">
    <location>
        <begin position="419"/>
        <end position="755"/>
    </location>
</feature>